<organism evidence="2 3">
    <name type="scientific">Ureibacillus yapensis</name>
    <dbReference type="NCBI Taxonomy" id="2304605"/>
    <lineage>
        <taxon>Bacteria</taxon>
        <taxon>Bacillati</taxon>
        <taxon>Bacillota</taxon>
        <taxon>Bacilli</taxon>
        <taxon>Bacillales</taxon>
        <taxon>Caryophanaceae</taxon>
        <taxon>Ureibacillus</taxon>
    </lineage>
</organism>
<dbReference type="PROSITE" id="PS51257">
    <property type="entry name" value="PROKAR_LIPOPROTEIN"/>
    <property type="match status" value="1"/>
</dbReference>
<feature type="signal peptide" evidence="1">
    <location>
        <begin position="1"/>
        <end position="21"/>
    </location>
</feature>
<dbReference type="AlphaFoldDB" id="A0A396SHU3"/>
<feature type="chain" id="PRO_5017438642" description="DUF4871 domain-containing protein" evidence="1">
    <location>
        <begin position="22"/>
        <end position="162"/>
    </location>
</feature>
<proteinExistence type="predicted"/>
<accession>A0A396SHU3</accession>
<comment type="caution">
    <text evidence="2">The sequence shown here is derived from an EMBL/GenBank/DDBJ whole genome shotgun (WGS) entry which is preliminary data.</text>
</comment>
<dbReference type="Gene3D" id="2.60.40.3830">
    <property type="match status" value="1"/>
</dbReference>
<evidence type="ECO:0000313" key="2">
    <source>
        <dbReference type="EMBL" id="RHW31402.1"/>
    </source>
</evidence>
<evidence type="ECO:0000256" key="1">
    <source>
        <dbReference type="SAM" id="SignalP"/>
    </source>
</evidence>
<dbReference type="EMBL" id="QWEI01000017">
    <property type="protein sequence ID" value="RHW31402.1"/>
    <property type="molecule type" value="Genomic_DNA"/>
</dbReference>
<reference evidence="2 3" key="1">
    <citation type="submission" date="2018-08" db="EMBL/GenBank/DDBJ databases">
        <title>Lysinibacillus sp. YLB-03 draft genome sequence.</title>
        <authorList>
            <person name="Yu L."/>
        </authorList>
    </citation>
    <scope>NUCLEOTIDE SEQUENCE [LARGE SCALE GENOMIC DNA]</scope>
    <source>
        <strain evidence="2 3">YLB-03</strain>
    </source>
</reference>
<dbReference type="Proteomes" id="UP000265692">
    <property type="component" value="Unassembled WGS sequence"/>
</dbReference>
<name>A0A396SHU3_9BACL</name>
<dbReference type="OrthoDB" id="2381403at2"/>
<keyword evidence="1" id="KW-0732">Signal</keyword>
<gene>
    <name evidence="2" type="ORF">D1B33_17955</name>
</gene>
<sequence length="162" mass="18063">MKTLGLIISCMLFMMLGCSSNKTEESKVTLPEEMPSFVKESDLKKVDWDKKAVRFNGNMIGNENKSGVIGADMPSININQKWMWHLWGIENPNNLTVIAFHRETGTVHRILTTGWTIELGGKNNGADAHVPSSVNIPKAGEWAILLYIDGKLFDIIVCEISE</sequence>
<keyword evidence="3" id="KW-1185">Reference proteome</keyword>
<protein>
    <recommendedName>
        <fullName evidence="4">DUF4871 domain-containing protein</fullName>
    </recommendedName>
</protein>
<evidence type="ECO:0000313" key="3">
    <source>
        <dbReference type="Proteomes" id="UP000265692"/>
    </source>
</evidence>
<evidence type="ECO:0008006" key="4">
    <source>
        <dbReference type="Google" id="ProtNLM"/>
    </source>
</evidence>